<dbReference type="RefSeq" id="WP_133766077.1">
    <property type="nucleotide sequence ID" value="NZ_BAAARP010000002.1"/>
</dbReference>
<dbReference type="EMBL" id="SOAM01000002">
    <property type="protein sequence ID" value="TDS76940.1"/>
    <property type="molecule type" value="Genomic_DNA"/>
</dbReference>
<dbReference type="Pfam" id="PF03807">
    <property type="entry name" value="F420_oxidored"/>
    <property type="match status" value="1"/>
</dbReference>
<organism evidence="2 3">
    <name type="scientific">Amnibacterium kyonggiense</name>
    <dbReference type="NCBI Taxonomy" id="595671"/>
    <lineage>
        <taxon>Bacteria</taxon>
        <taxon>Bacillati</taxon>
        <taxon>Actinomycetota</taxon>
        <taxon>Actinomycetes</taxon>
        <taxon>Micrococcales</taxon>
        <taxon>Microbacteriaceae</taxon>
        <taxon>Amnibacterium</taxon>
    </lineage>
</organism>
<dbReference type="SUPFAM" id="SSF51735">
    <property type="entry name" value="NAD(P)-binding Rossmann-fold domains"/>
    <property type="match status" value="1"/>
</dbReference>
<dbReference type="AlphaFoldDB" id="A0A4R7FKP5"/>
<sequence>MDTTPAPRGRFAFLIHPRTDPSEDLALINPVLGLIPGRVVEKAMRKLPLKPWVHSTITAADRPDEVLGDVIALPLTPTMLLGDDRALIARRVDQAIDLAVARGATVLGLGALTAPATAGGAKLRRRTDIGVTNGNAYTAAATAAAVERIAAGMTKPPVVALVGANGSVGTAVARVLGATGVAEELVLVGRTPAALAALAGDLGATWSTEMTACRRADVVVLMTSAVGAVLTADHLKLGAVVLDDTQPRNSSPALASERPDVTILDGGVVATPGLVRTGHGIGLPATSSFACLAESSLLALADHRGHGTIGRPSLEQVARVRELSERFGHLGFGLAEPTSFGEPVTVRGWTGPARREAPATIPDGAVA</sequence>
<dbReference type="OrthoDB" id="9780944at2"/>
<evidence type="ECO:0000259" key="1">
    <source>
        <dbReference type="Pfam" id="PF03807"/>
    </source>
</evidence>
<accession>A0A4R7FKP5</accession>
<gene>
    <name evidence="2" type="ORF">CLV52_1879</name>
</gene>
<proteinExistence type="predicted"/>
<evidence type="ECO:0000313" key="2">
    <source>
        <dbReference type="EMBL" id="TDS76940.1"/>
    </source>
</evidence>
<keyword evidence="3" id="KW-1185">Reference proteome</keyword>
<protein>
    <submittedName>
        <fullName evidence="2">Putative amino acid dehydrogenase</fullName>
    </submittedName>
</protein>
<name>A0A4R7FKP5_9MICO</name>
<dbReference type="Proteomes" id="UP000295344">
    <property type="component" value="Unassembled WGS sequence"/>
</dbReference>
<feature type="domain" description="Pyrroline-5-carboxylate reductase catalytic N-terminal" evidence="1">
    <location>
        <begin position="159"/>
        <end position="223"/>
    </location>
</feature>
<dbReference type="InterPro" id="IPR028939">
    <property type="entry name" value="P5C_Rdtase_cat_N"/>
</dbReference>
<dbReference type="InterPro" id="IPR036291">
    <property type="entry name" value="NAD(P)-bd_dom_sf"/>
</dbReference>
<comment type="caution">
    <text evidence="2">The sequence shown here is derived from an EMBL/GenBank/DDBJ whole genome shotgun (WGS) entry which is preliminary data.</text>
</comment>
<evidence type="ECO:0000313" key="3">
    <source>
        <dbReference type="Proteomes" id="UP000295344"/>
    </source>
</evidence>
<reference evidence="2 3" key="1">
    <citation type="submission" date="2019-03" db="EMBL/GenBank/DDBJ databases">
        <title>Genomic Encyclopedia of Archaeal and Bacterial Type Strains, Phase II (KMG-II): from individual species to whole genera.</title>
        <authorList>
            <person name="Goeker M."/>
        </authorList>
    </citation>
    <scope>NUCLEOTIDE SEQUENCE [LARGE SCALE GENOMIC DNA]</scope>
    <source>
        <strain evidence="2 3">DSM 24782</strain>
    </source>
</reference>
<dbReference type="Gene3D" id="3.40.50.720">
    <property type="entry name" value="NAD(P)-binding Rossmann-like Domain"/>
    <property type="match status" value="1"/>
</dbReference>